<dbReference type="Gene3D" id="3.90.550.10">
    <property type="entry name" value="Spore Coat Polysaccharide Biosynthesis Protein SpsA, Chain A"/>
    <property type="match status" value="1"/>
</dbReference>
<protein>
    <submittedName>
        <fullName evidence="2">Glycosyltransferase</fullName>
    </submittedName>
</protein>
<evidence type="ECO:0000313" key="2">
    <source>
        <dbReference type="EMBL" id="RZM75077.1"/>
    </source>
</evidence>
<gene>
    <name evidence="2" type="ORF">DYY88_22485</name>
</gene>
<organism evidence="2 3">
    <name type="scientific">Leptolyngbya iicbica LK</name>
    <dbReference type="NCBI Taxonomy" id="2294035"/>
    <lineage>
        <taxon>Bacteria</taxon>
        <taxon>Bacillati</taxon>
        <taxon>Cyanobacteriota</taxon>
        <taxon>Cyanophyceae</taxon>
        <taxon>Leptolyngbyales</taxon>
        <taxon>Leptolyngbyaceae</taxon>
        <taxon>Leptolyngbya group</taxon>
        <taxon>Leptolyngbya</taxon>
        <taxon>Leptolyngbya iicbica</taxon>
    </lineage>
</organism>
<dbReference type="Proteomes" id="UP000292459">
    <property type="component" value="Unassembled WGS sequence"/>
</dbReference>
<comment type="caution">
    <text evidence="2">The sequence shown here is derived from an EMBL/GenBank/DDBJ whole genome shotgun (WGS) entry which is preliminary data.</text>
</comment>
<dbReference type="AlphaFoldDB" id="A0A4Q7DZT9"/>
<dbReference type="InterPro" id="IPR029044">
    <property type="entry name" value="Nucleotide-diphossugar_trans"/>
</dbReference>
<dbReference type="RefSeq" id="WP_052288378.1">
    <property type="nucleotide sequence ID" value="NZ_QVFV01000010.1"/>
</dbReference>
<dbReference type="PANTHER" id="PTHR43685:SF12">
    <property type="entry name" value="GLYCOSYL TRANSFERASE FAMILY 2"/>
    <property type="match status" value="1"/>
</dbReference>
<dbReference type="Pfam" id="PF00535">
    <property type="entry name" value="Glycos_transf_2"/>
    <property type="match status" value="1"/>
</dbReference>
<dbReference type="PANTHER" id="PTHR43685">
    <property type="entry name" value="GLYCOSYLTRANSFERASE"/>
    <property type="match status" value="1"/>
</dbReference>
<keyword evidence="3" id="KW-1185">Reference proteome</keyword>
<name>A0A4Q7DZT9_9CYAN</name>
<reference evidence="2 3" key="1">
    <citation type="submission" date="2018-11" db="EMBL/GenBank/DDBJ databases">
        <title>Whole genome sequencing of an environmental sample.</title>
        <authorList>
            <person name="Sarangi A.N."/>
            <person name="Singh D."/>
            <person name="Tripathy S."/>
        </authorList>
    </citation>
    <scope>NUCLEOTIDE SEQUENCE [LARGE SCALE GENOMIC DNA]</scope>
    <source>
        <strain evidence="2 3">Lakshadweep</strain>
    </source>
</reference>
<evidence type="ECO:0000259" key="1">
    <source>
        <dbReference type="Pfam" id="PF00535"/>
    </source>
</evidence>
<dbReference type="SUPFAM" id="SSF53448">
    <property type="entry name" value="Nucleotide-diphospho-sugar transferases"/>
    <property type="match status" value="1"/>
</dbReference>
<feature type="domain" description="Glycosyltransferase 2-like" evidence="1">
    <location>
        <begin position="4"/>
        <end position="116"/>
    </location>
</feature>
<dbReference type="GO" id="GO:0016740">
    <property type="term" value="F:transferase activity"/>
    <property type="evidence" value="ECO:0007669"/>
    <property type="project" value="UniProtKB-KW"/>
</dbReference>
<dbReference type="InterPro" id="IPR001173">
    <property type="entry name" value="Glyco_trans_2-like"/>
</dbReference>
<dbReference type="OrthoDB" id="153025at2"/>
<proteinExistence type="predicted"/>
<dbReference type="EMBL" id="QVFV01000010">
    <property type="protein sequence ID" value="RZM75077.1"/>
    <property type="molecule type" value="Genomic_DNA"/>
</dbReference>
<dbReference type="InterPro" id="IPR050834">
    <property type="entry name" value="Glycosyltransf_2"/>
</dbReference>
<keyword evidence="2" id="KW-0808">Transferase</keyword>
<evidence type="ECO:0000313" key="3">
    <source>
        <dbReference type="Proteomes" id="UP000292459"/>
    </source>
</evidence>
<accession>A0A4Q7DZT9</accession>
<sequence>MKLSVVLAVYNAEDTISEQLEALARQTWDEPWELIVANNGSKDQTQAIVESFSSKIANLKIIDASQRKGASYARNKGVEVAQASMIAFCDADDIVRDNWIAEIAAAIEQHGFVCGPMSIAALNPGWRIQEPIGVRVGDELFHASDLSDHYFPPFPKDGGYFRNGGTCNMGILKSIHQDIGGFDEEFLRYQDGDYCIRAQLKGYKLHFAPQAIVEYRYRLSLRDTFSQFRDWGKWVMLIPRKYGPPTSLRKKISYVFGGWWSLPLEIIKVRSRAGLFALITGFAIRLGQSQGCIEFMVLPDIQDWFAAKFGNSGQAEGAVNQDPKARLD</sequence>